<proteinExistence type="predicted"/>
<reference evidence="3" key="2">
    <citation type="submission" date="2016-11" db="UniProtKB">
        <authorList>
            <consortium name="WormBaseParasite"/>
        </authorList>
    </citation>
    <scope>IDENTIFICATION</scope>
</reference>
<dbReference type="AlphaFoldDB" id="A0A1I7VWA6"/>
<dbReference type="Proteomes" id="UP000095285">
    <property type="component" value="Unassembled WGS sequence"/>
</dbReference>
<protein>
    <submittedName>
        <fullName evidence="3">Transposase</fullName>
    </submittedName>
</protein>
<evidence type="ECO:0000313" key="3">
    <source>
        <dbReference type="WBParaSite" id="EN70_6999"/>
    </source>
</evidence>
<dbReference type="WBParaSite" id="EN70_6999">
    <property type="protein sequence ID" value="EN70_6999"/>
    <property type="gene ID" value="EN70_6999"/>
</dbReference>
<organism evidence="2 3">
    <name type="scientific">Loa loa</name>
    <name type="common">Eye worm</name>
    <name type="synonym">Filaria loa</name>
    <dbReference type="NCBI Taxonomy" id="7209"/>
    <lineage>
        <taxon>Eukaryota</taxon>
        <taxon>Metazoa</taxon>
        <taxon>Ecdysozoa</taxon>
        <taxon>Nematoda</taxon>
        <taxon>Chromadorea</taxon>
        <taxon>Rhabditida</taxon>
        <taxon>Spirurina</taxon>
        <taxon>Spiruromorpha</taxon>
        <taxon>Filarioidea</taxon>
        <taxon>Onchocercidae</taxon>
        <taxon>Loa</taxon>
    </lineage>
</organism>
<dbReference type="EMBL" id="JH712285">
    <property type="protein sequence ID" value="EFO21544.2"/>
    <property type="molecule type" value="Genomic_DNA"/>
</dbReference>
<evidence type="ECO:0000313" key="2">
    <source>
        <dbReference type="Proteomes" id="UP000095285"/>
    </source>
</evidence>
<dbReference type="KEGG" id="loa:LOAG_06947"/>
<accession>A0A1S0TWN3</accession>
<dbReference type="GeneID" id="9944361"/>
<dbReference type="CTD" id="9944361"/>
<name>A0A1I7VWA6_LOALO</name>
<keyword evidence="2" id="KW-1185">Reference proteome</keyword>
<sequence>MKSTDEVTIANRTAFTWSYPVKTRRIIRLEWDQMLNYANRSRISRQPSLP</sequence>
<reference evidence="1 2" key="1">
    <citation type="submission" date="2012-04" db="EMBL/GenBank/DDBJ databases">
        <title>The Genome Sequence of Loa loa.</title>
        <authorList>
            <consortium name="The Broad Institute Genome Sequencing Platform"/>
            <consortium name="Broad Institute Genome Sequencing Center for Infectious Disease"/>
            <person name="Nutman T.B."/>
            <person name="Fink D.L."/>
            <person name="Russ C."/>
            <person name="Young S."/>
            <person name="Zeng Q."/>
            <person name="Gargeya S."/>
            <person name="Alvarado L."/>
            <person name="Berlin A."/>
            <person name="Chapman S.B."/>
            <person name="Chen Z."/>
            <person name="Freedman E."/>
            <person name="Gellesch M."/>
            <person name="Goldberg J."/>
            <person name="Griggs A."/>
            <person name="Gujja S."/>
            <person name="Heilman E.R."/>
            <person name="Heiman D."/>
            <person name="Howarth C."/>
            <person name="Mehta T."/>
            <person name="Neiman D."/>
            <person name="Pearson M."/>
            <person name="Roberts A."/>
            <person name="Saif S."/>
            <person name="Shea T."/>
            <person name="Shenoy N."/>
            <person name="Sisk P."/>
            <person name="Stolte C."/>
            <person name="Sykes S."/>
            <person name="White J."/>
            <person name="Yandava C."/>
            <person name="Haas B."/>
            <person name="Henn M.R."/>
            <person name="Nusbaum C."/>
            <person name="Birren B."/>
        </authorList>
    </citation>
    <scope>NUCLEOTIDE SEQUENCE [LARGE SCALE GENOMIC DNA]</scope>
</reference>
<evidence type="ECO:0000313" key="1">
    <source>
        <dbReference type="EMBL" id="EFO21544.2"/>
    </source>
</evidence>
<accession>A0A1I7VWA6</accession>
<dbReference type="RefSeq" id="XP_003142529.2">
    <property type="nucleotide sequence ID" value="XM_003142481.2"/>
</dbReference>
<gene>
    <name evidence="1 3" type="ORF">LOAG_06947</name>
</gene>